<evidence type="ECO:0000256" key="4">
    <source>
        <dbReference type="ARBA" id="ARBA00022989"/>
    </source>
</evidence>
<feature type="transmembrane region" description="Helical" evidence="6">
    <location>
        <begin position="303"/>
        <end position="327"/>
    </location>
</feature>
<reference evidence="7 8" key="1">
    <citation type="submission" date="2016-01" db="EMBL/GenBank/DDBJ databases">
        <title>Genome sequence of the yeast Holleya sinecauda.</title>
        <authorList>
            <person name="Dietrich F.S."/>
        </authorList>
    </citation>
    <scope>NUCLEOTIDE SEQUENCE [LARGE SCALE GENOMIC DNA]</scope>
    <source>
        <strain evidence="7 8">ATCC 58844</strain>
    </source>
</reference>
<keyword evidence="4 6" id="KW-1133">Transmembrane helix</keyword>
<feature type="transmembrane region" description="Helical" evidence="6">
    <location>
        <begin position="234"/>
        <end position="254"/>
    </location>
</feature>
<feature type="transmembrane region" description="Helical" evidence="6">
    <location>
        <begin position="333"/>
        <end position="359"/>
    </location>
</feature>
<evidence type="ECO:0000256" key="3">
    <source>
        <dbReference type="ARBA" id="ARBA00022692"/>
    </source>
</evidence>
<feature type="transmembrane region" description="Helical" evidence="6">
    <location>
        <begin position="465"/>
        <end position="492"/>
    </location>
</feature>
<feature type="transmembrane region" description="Helical" evidence="6">
    <location>
        <begin position="536"/>
        <end position="560"/>
    </location>
</feature>
<feature type="transmembrane region" description="Helical" evidence="6">
    <location>
        <begin position="423"/>
        <end position="444"/>
    </location>
</feature>
<dbReference type="Proteomes" id="UP000243052">
    <property type="component" value="Chromosome ii"/>
</dbReference>
<dbReference type="AlphaFoldDB" id="A0A109UWM7"/>
<protein>
    <submittedName>
        <fullName evidence="7">HBL215Cp</fullName>
    </submittedName>
</protein>
<proteinExistence type="inferred from homology"/>
<evidence type="ECO:0000256" key="5">
    <source>
        <dbReference type="ARBA" id="ARBA00023136"/>
    </source>
</evidence>
<feature type="transmembrane region" description="Helical" evidence="6">
    <location>
        <begin position="274"/>
        <end position="291"/>
    </location>
</feature>
<evidence type="ECO:0000256" key="1">
    <source>
        <dbReference type="ARBA" id="ARBA00004141"/>
    </source>
</evidence>
<keyword evidence="8" id="KW-1185">Reference proteome</keyword>
<dbReference type="GO" id="GO:1990961">
    <property type="term" value="P:xenobiotic detoxification by transmembrane export across the plasma membrane"/>
    <property type="evidence" value="ECO:0007669"/>
    <property type="project" value="InterPro"/>
</dbReference>
<dbReference type="Pfam" id="PF01554">
    <property type="entry name" value="MatE"/>
    <property type="match status" value="2"/>
</dbReference>
<evidence type="ECO:0000313" key="7">
    <source>
        <dbReference type="EMBL" id="AMD18687.1"/>
    </source>
</evidence>
<accession>A0A109UWM7</accession>
<sequence length="605" mass="66091">MSKQFSHTTDEETSSVLYCSSVGKGGFFFPQDLISPKKRNEEAREAMLDDLGNADDTELLGELRGAGHGYGASSRQLSFDSQKPVPHSLIEEEMELLIDNHLYSLKSKDGKYSGSDRVVTSDEAERVIEREVQETWEQAVASGVEITTTLKREVQVLTKNSMPLVITFLLQQSLMFASVLSVAHLGAVELGGITVGSMTANITGIGPILGLSTCLDTLCAQAYGAERYHLVGLYLQRCVVIAMLMIIPIQLAWWFYAESLLRLFIPDPVVCGLAAQYLKVVAFSMPAFLLFEAGKRFLQCQGIFHASTMVLLVCAPLNALMNYLLVWHPTIGIGYLGAPLSVVFNYWFMSFGLLLYVLFTKHKVNPRKCWGGLIKPNQVFKNWNSIISLALPGIAMVATEFLGFEVLAIFASHISPSALGAHSIVFTVSGVSFQIPFSLSISVSTRVANLVGASLNKLSIVCCKAAILLATLVSIFLASLIFIFRVQIAYLFTSDQEVVEIVIAVLPILSLMQIFDSLNATTAGCLRGQGQQKIGVCINSLAFYLLGIPAAYTLGLVLGYGVQGLWYGIITALVVTTVGQSYFIFFCNWDAILSATKKRNSDDSF</sequence>
<dbReference type="NCBIfam" id="TIGR00797">
    <property type="entry name" value="matE"/>
    <property type="match status" value="1"/>
</dbReference>
<dbReference type="PANTHER" id="PTHR11206">
    <property type="entry name" value="MULTIDRUG RESISTANCE PROTEIN"/>
    <property type="match status" value="1"/>
</dbReference>
<dbReference type="CDD" id="cd13132">
    <property type="entry name" value="MATE_eukaryotic"/>
    <property type="match status" value="1"/>
</dbReference>
<dbReference type="GeneID" id="28721837"/>
<evidence type="ECO:0000256" key="6">
    <source>
        <dbReference type="SAM" id="Phobius"/>
    </source>
</evidence>
<gene>
    <name evidence="7" type="ORF">AW171_hschr2199</name>
</gene>
<feature type="transmembrane region" description="Helical" evidence="6">
    <location>
        <begin position="566"/>
        <end position="589"/>
    </location>
</feature>
<dbReference type="InterPro" id="IPR045069">
    <property type="entry name" value="MATE_euk"/>
</dbReference>
<name>A0A109UWM7_9SACH</name>
<comment type="similarity">
    <text evidence="2">Belongs to the multi antimicrobial extrusion (MATE) (TC 2.A.66.1) family.</text>
</comment>
<dbReference type="GO" id="GO:0016020">
    <property type="term" value="C:membrane"/>
    <property type="evidence" value="ECO:0007669"/>
    <property type="project" value="UniProtKB-SubCell"/>
</dbReference>
<dbReference type="GO" id="GO:0015297">
    <property type="term" value="F:antiporter activity"/>
    <property type="evidence" value="ECO:0007669"/>
    <property type="project" value="InterPro"/>
</dbReference>
<dbReference type="EMBL" id="CP014242">
    <property type="protein sequence ID" value="AMD18687.1"/>
    <property type="molecule type" value="Genomic_DNA"/>
</dbReference>
<dbReference type="OrthoDB" id="2126698at2759"/>
<dbReference type="RefSeq" id="XP_017985683.1">
    <property type="nucleotide sequence ID" value="XM_018130221.1"/>
</dbReference>
<dbReference type="InterPro" id="IPR002528">
    <property type="entry name" value="MATE_fam"/>
</dbReference>
<keyword evidence="3 6" id="KW-0812">Transmembrane</keyword>
<feature type="transmembrane region" description="Helical" evidence="6">
    <location>
        <begin position="386"/>
        <end position="411"/>
    </location>
</feature>
<dbReference type="GO" id="GO:0042910">
    <property type="term" value="F:xenobiotic transmembrane transporter activity"/>
    <property type="evidence" value="ECO:0007669"/>
    <property type="project" value="InterPro"/>
</dbReference>
<comment type="subcellular location">
    <subcellularLocation>
        <location evidence="1">Membrane</location>
        <topology evidence="1">Multi-pass membrane protein</topology>
    </subcellularLocation>
</comment>
<keyword evidence="5 6" id="KW-0472">Membrane</keyword>
<organism evidence="7 8">
    <name type="scientific">Eremothecium sinecaudum</name>
    <dbReference type="NCBI Taxonomy" id="45286"/>
    <lineage>
        <taxon>Eukaryota</taxon>
        <taxon>Fungi</taxon>
        <taxon>Dikarya</taxon>
        <taxon>Ascomycota</taxon>
        <taxon>Saccharomycotina</taxon>
        <taxon>Saccharomycetes</taxon>
        <taxon>Saccharomycetales</taxon>
        <taxon>Saccharomycetaceae</taxon>
        <taxon>Eremothecium</taxon>
    </lineage>
</organism>
<evidence type="ECO:0000256" key="2">
    <source>
        <dbReference type="ARBA" id="ARBA00010199"/>
    </source>
</evidence>
<feature type="transmembrane region" description="Helical" evidence="6">
    <location>
        <begin position="498"/>
        <end position="515"/>
    </location>
</feature>
<dbReference type="STRING" id="45286.A0A109UWM7"/>
<evidence type="ECO:0000313" key="8">
    <source>
        <dbReference type="Proteomes" id="UP000243052"/>
    </source>
</evidence>